<keyword evidence="3" id="KW-0813">Transport</keyword>
<dbReference type="OrthoDB" id="9770286at2"/>
<comment type="similarity">
    <text evidence="1">Belongs to the ETF alpha-subunit/FixB family.</text>
</comment>
<dbReference type="Gene3D" id="3.40.50.620">
    <property type="entry name" value="HUPs"/>
    <property type="match status" value="1"/>
</dbReference>
<accession>A0A1G7A2E3</accession>
<evidence type="ECO:0000259" key="9">
    <source>
        <dbReference type="SMART" id="SM00893"/>
    </source>
</evidence>
<dbReference type="SUPFAM" id="SSF52402">
    <property type="entry name" value="Adenine nucleotide alpha hydrolases-like"/>
    <property type="match status" value="1"/>
</dbReference>
<dbReference type="Proteomes" id="UP000198949">
    <property type="component" value="Unassembled WGS sequence"/>
</dbReference>
<dbReference type="SMART" id="SM00893">
    <property type="entry name" value="ETF"/>
    <property type="match status" value="1"/>
</dbReference>
<feature type="binding site" evidence="8">
    <location>
        <begin position="223"/>
        <end position="224"/>
    </location>
    <ligand>
        <name>FAD</name>
        <dbReference type="ChEBI" id="CHEBI:57692"/>
    </ligand>
</feature>
<dbReference type="InterPro" id="IPR001308">
    <property type="entry name" value="ETF_a/FixB"/>
</dbReference>
<dbReference type="FunFam" id="3.40.50.1220:FF:000001">
    <property type="entry name" value="Electron transfer flavoprotein, alpha subunit"/>
    <property type="match status" value="1"/>
</dbReference>
<evidence type="ECO:0000256" key="2">
    <source>
        <dbReference type="ARBA" id="ARBA00011355"/>
    </source>
</evidence>
<dbReference type="InterPro" id="IPR018206">
    <property type="entry name" value="ETF_asu_C_CS"/>
</dbReference>
<dbReference type="AlphaFoldDB" id="A0A1G7A2E3"/>
<dbReference type="RefSeq" id="WP_091038610.1">
    <property type="nucleotide sequence ID" value="NZ_FNAD01000012.1"/>
</dbReference>
<feature type="domain" description="Electron transfer flavoprotein alpha/beta-subunit N-terminal" evidence="9">
    <location>
        <begin position="4"/>
        <end position="173"/>
    </location>
</feature>
<sequence length="309" mass="31732">MTDILVYVPNSGKHAAEVLTLARNLGDVAAIAFDDAAEGLAGEYGAAKVYRVEAPEAADYFVDPKATVLVDLARQAAPDFFLLPSTDEGKALAARVAVALDNGLLTDVSGLEADGTVQQDAFAGATVVKSKATKGFTLATVKSGATEPAPAASSPAVESVAATVSEADKRVRITQRVDEPAGDRPSLADARVVVSGGRGVGSADDFALIERVADSLGGAVGASRAATDSGYYPHKFQVGQTGTTVSPQLYVAAGISGAIQHRAGMQTSRVIVAVNKDADAPIFGMADFGVVGDLFQVLPQALEEIEKRK</sequence>
<reference evidence="11" key="1">
    <citation type="submission" date="2016-10" db="EMBL/GenBank/DDBJ databases">
        <authorList>
            <person name="Varghese N."/>
            <person name="Submissions S."/>
        </authorList>
    </citation>
    <scope>NUCLEOTIDE SEQUENCE [LARGE SCALE GENOMIC DNA]</scope>
    <source>
        <strain evidence="11">CGMCC 4.3516</strain>
    </source>
</reference>
<feature type="binding site" evidence="8">
    <location>
        <begin position="237"/>
        <end position="241"/>
    </location>
    <ligand>
        <name>FAD</name>
        <dbReference type="ChEBI" id="CHEBI:57692"/>
    </ligand>
</feature>
<comment type="subunit">
    <text evidence="2">Heterodimer of an alpha and a beta subunit.</text>
</comment>
<proteinExistence type="inferred from homology"/>
<evidence type="ECO:0000256" key="6">
    <source>
        <dbReference type="ARBA" id="ARBA00022982"/>
    </source>
</evidence>
<dbReference type="Gene3D" id="3.40.50.1220">
    <property type="entry name" value="TPP-binding domain"/>
    <property type="match status" value="1"/>
</dbReference>
<dbReference type="GO" id="GO:0009055">
    <property type="term" value="F:electron transfer activity"/>
    <property type="evidence" value="ECO:0007669"/>
    <property type="project" value="InterPro"/>
</dbReference>
<keyword evidence="4" id="KW-0285">Flavoprotein</keyword>
<organism evidence="10 11">
    <name type="scientific">Glycomyces harbinensis</name>
    <dbReference type="NCBI Taxonomy" id="58114"/>
    <lineage>
        <taxon>Bacteria</taxon>
        <taxon>Bacillati</taxon>
        <taxon>Actinomycetota</taxon>
        <taxon>Actinomycetes</taxon>
        <taxon>Glycomycetales</taxon>
        <taxon>Glycomycetaceae</taxon>
        <taxon>Glycomyces</taxon>
    </lineage>
</organism>
<keyword evidence="6" id="KW-0249">Electron transport</keyword>
<feature type="binding site" evidence="8">
    <location>
        <begin position="254"/>
        <end position="261"/>
    </location>
    <ligand>
        <name>FAD</name>
        <dbReference type="ChEBI" id="CHEBI:57692"/>
    </ligand>
</feature>
<name>A0A1G7A2E3_9ACTN</name>
<dbReference type="Pfam" id="PF01012">
    <property type="entry name" value="ETF"/>
    <property type="match status" value="1"/>
</dbReference>
<dbReference type="PROSITE" id="PS00696">
    <property type="entry name" value="ETF_ALPHA"/>
    <property type="match status" value="1"/>
</dbReference>
<evidence type="ECO:0000256" key="4">
    <source>
        <dbReference type="ARBA" id="ARBA00022630"/>
    </source>
</evidence>
<dbReference type="PANTHER" id="PTHR43153:SF1">
    <property type="entry name" value="ELECTRON TRANSFER FLAVOPROTEIN SUBUNIT ALPHA, MITOCHONDRIAL"/>
    <property type="match status" value="1"/>
</dbReference>
<gene>
    <name evidence="10" type="ORF">SAMN05216270_11260</name>
</gene>
<evidence type="ECO:0000256" key="8">
    <source>
        <dbReference type="PIRSR" id="PIRSR000089-1"/>
    </source>
</evidence>
<dbReference type="InterPro" id="IPR014729">
    <property type="entry name" value="Rossmann-like_a/b/a_fold"/>
</dbReference>
<dbReference type="GO" id="GO:0050660">
    <property type="term" value="F:flavin adenine dinucleotide binding"/>
    <property type="evidence" value="ECO:0007669"/>
    <property type="project" value="InterPro"/>
</dbReference>
<comment type="function">
    <text evidence="7">The electron transfer flavoprotein serves as a specific electron acceptor for other dehydrogenases. It transfers the electrons to the main respiratory chain via ETF-ubiquinone oxidoreductase (ETF dehydrogenase).</text>
</comment>
<dbReference type="Pfam" id="PF00766">
    <property type="entry name" value="ETF_alpha"/>
    <property type="match status" value="1"/>
</dbReference>
<dbReference type="InterPro" id="IPR029035">
    <property type="entry name" value="DHS-like_NAD/FAD-binding_dom"/>
</dbReference>
<dbReference type="GO" id="GO:0033539">
    <property type="term" value="P:fatty acid beta-oxidation using acyl-CoA dehydrogenase"/>
    <property type="evidence" value="ECO:0007669"/>
    <property type="project" value="TreeGrafter"/>
</dbReference>
<evidence type="ECO:0000313" key="11">
    <source>
        <dbReference type="Proteomes" id="UP000198949"/>
    </source>
</evidence>
<comment type="cofactor">
    <cofactor evidence="8">
        <name>FAD</name>
        <dbReference type="ChEBI" id="CHEBI:57692"/>
    </cofactor>
    <text evidence="8">Binds 1 FAD per dimer.</text>
</comment>
<protein>
    <submittedName>
        <fullName evidence="10">Electron transfer flavoprotein alpha subunit</fullName>
    </submittedName>
</protein>
<keyword evidence="5 8" id="KW-0274">FAD</keyword>
<evidence type="ECO:0000313" key="10">
    <source>
        <dbReference type="EMBL" id="SDE08076.1"/>
    </source>
</evidence>
<evidence type="ECO:0000256" key="7">
    <source>
        <dbReference type="ARBA" id="ARBA00025649"/>
    </source>
</evidence>
<keyword evidence="11" id="KW-1185">Reference proteome</keyword>
<feature type="binding site" evidence="8">
    <location>
        <position position="275"/>
    </location>
    <ligand>
        <name>FAD</name>
        <dbReference type="ChEBI" id="CHEBI:57692"/>
    </ligand>
</feature>
<feature type="binding site" evidence="8">
    <location>
        <position position="198"/>
    </location>
    <ligand>
        <name>FAD</name>
        <dbReference type="ChEBI" id="CHEBI:57692"/>
    </ligand>
</feature>
<evidence type="ECO:0000256" key="3">
    <source>
        <dbReference type="ARBA" id="ARBA00022448"/>
    </source>
</evidence>
<dbReference type="InterPro" id="IPR014730">
    <property type="entry name" value="ETF_a/b_N"/>
</dbReference>
<dbReference type="PIRSF" id="PIRSF000089">
    <property type="entry name" value="Electra_flavoP_a"/>
    <property type="match status" value="1"/>
</dbReference>
<evidence type="ECO:0000256" key="5">
    <source>
        <dbReference type="ARBA" id="ARBA00022827"/>
    </source>
</evidence>
<dbReference type="STRING" id="58114.SAMN05216270_11260"/>
<dbReference type="PANTHER" id="PTHR43153">
    <property type="entry name" value="ELECTRON TRANSFER FLAVOPROTEIN ALPHA"/>
    <property type="match status" value="1"/>
</dbReference>
<dbReference type="SUPFAM" id="SSF52467">
    <property type="entry name" value="DHS-like NAD/FAD-binding domain"/>
    <property type="match status" value="1"/>
</dbReference>
<dbReference type="InterPro" id="IPR014731">
    <property type="entry name" value="ETF_asu_C"/>
</dbReference>
<evidence type="ECO:0000256" key="1">
    <source>
        <dbReference type="ARBA" id="ARBA00005817"/>
    </source>
</evidence>
<dbReference type="EMBL" id="FNAD01000012">
    <property type="protein sequence ID" value="SDE08076.1"/>
    <property type="molecule type" value="Genomic_DNA"/>
</dbReference>